<dbReference type="PANTHER" id="PTHR42659:SF2">
    <property type="entry name" value="XANTHINE DEHYDROGENASE SUBUNIT C-RELATED"/>
    <property type="match status" value="1"/>
</dbReference>
<dbReference type="Gene3D" id="3.30.43.10">
    <property type="entry name" value="Uridine Diphospho-n-acetylenolpyruvylglucosamine Reductase, domain 2"/>
    <property type="match status" value="1"/>
</dbReference>
<dbReference type="Gene3D" id="3.30.465.10">
    <property type="match status" value="1"/>
</dbReference>
<dbReference type="InterPro" id="IPR036318">
    <property type="entry name" value="FAD-bd_PCMH-like_sf"/>
</dbReference>
<protein>
    <submittedName>
        <fullName evidence="5">Molybdopterin dehydrogenase FAD-binding domain protein</fullName>
    </submittedName>
</protein>
<keyword evidence="2" id="KW-0274">FAD</keyword>
<dbReference type="GO" id="GO:0016491">
    <property type="term" value="F:oxidoreductase activity"/>
    <property type="evidence" value="ECO:0007669"/>
    <property type="project" value="UniProtKB-KW"/>
</dbReference>
<dbReference type="PANTHER" id="PTHR42659">
    <property type="entry name" value="XANTHINE DEHYDROGENASE SUBUNIT C-RELATED"/>
    <property type="match status" value="1"/>
</dbReference>
<dbReference type="InterPro" id="IPR002346">
    <property type="entry name" value="Mopterin_DH_FAD-bd"/>
</dbReference>
<organism evidence="5">
    <name type="scientific">uncultured organism</name>
    <dbReference type="NCBI Taxonomy" id="155900"/>
    <lineage>
        <taxon>unclassified sequences</taxon>
        <taxon>environmental samples</taxon>
    </lineage>
</organism>
<dbReference type="SUPFAM" id="SSF55447">
    <property type="entry name" value="CO dehydrogenase flavoprotein C-terminal domain-like"/>
    <property type="match status" value="1"/>
</dbReference>
<name>M1P1C6_9ZZZZ</name>
<reference evidence="5" key="1">
    <citation type="journal article" date="2013" name="Syst. Appl. Microbiol.">
        <title>New insights into the archaeal diversity of a hypersaline microbial mat obtained by a metagenomic approach.</title>
        <authorList>
            <person name="Lopez-Lopez A."/>
            <person name="Richter M."/>
            <person name="Pena A."/>
            <person name="Tamames J."/>
            <person name="Rossello-Mora R."/>
        </authorList>
    </citation>
    <scope>NUCLEOTIDE SEQUENCE</scope>
</reference>
<keyword evidence="3" id="KW-0560">Oxidoreductase</keyword>
<keyword evidence="1" id="KW-0285">Flavoprotein</keyword>
<evidence type="ECO:0000256" key="2">
    <source>
        <dbReference type="ARBA" id="ARBA00022827"/>
    </source>
</evidence>
<dbReference type="InterPro" id="IPR005107">
    <property type="entry name" value="CO_DH_flav_C"/>
</dbReference>
<dbReference type="PROSITE" id="PS51387">
    <property type="entry name" value="FAD_PCMH"/>
    <property type="match status" value="1"/>
</dbReference>
<dbReference type="InterPro" id="IPR016169">
    <property type="entry name" value="FAD-bd_PCMH_sub2"/>
</dbReference>
<gene>
    <name evidence="5" type="ORF">FLSS-19_0014</name>
</gene>
<dbReference type="SUPFAM" id="SSF56176">
    <property type="entry name" value="FAD-binding/transporter-associated domain-like"/>
    <property type="match status" value="1"/>
</dbReference>
<dbReference type="SMART" id="SM01092">
    <property type="entry name" value="CO_deh_flav_C"/>
    <property type="match status" value="1"/>
</dbReference>
<evidence type="ECO:0000259" key="4">
    <source>
        <dbReference type="PROSITE" id="PS51387"/>
    </source>
</evidence>
<evidence type="ECO:0000256" key="3">
    <source>
        <dbReference type="ARBA" id="ARBA00023002"/>
    </source>
</evidence>
<dbReference type="GO" id="GO:0071949">
    <property type="term" value="F:FAD binding"/>
    <property type="evidence" value="ECO:0007669"/>
    <property type="project" value="InterPro"/>
</dbReference>
<evidence type="ECO:0000313" key="5">
    <source>
        <dbReference type="EMBL" id="AGF93181.1"/>
    </source>
</evidence>
<dbReference type="InterPro" id="IPR036683">
    <property type="entry name" value="CO_DH_flav_C_dom_sf"/>
</dbReference>
<dbReference type="Pfam" id="PF03450">
    <property type="entry name" value="CO_deh_flav_C"/>
    <property type="match status" value="1"/>
</dbReference>
<dbReference type="Gene3D" id="3.30.390.50">
    <property type="entry name" value="CO dehydrogenase flavoprotein, C-terminal domain"/>
    <property type="match status" value="1"/>
</dbReference>
<evidence type="ECO:0000256" key="1">
    <source>
        <dbReference type="ARBA" id="ARBA00022630"/>
    </source>
</evidence>
<sequence>MALPEFNLHEPETMEELKELLSEYGEEAKILAGGTDLIADLRNRIIKPDHLINIKNIEELNKIDYDGEELTVGATVTADTLTKSDKINDFQALKDGLELHSDPILRNRATLVGNLCTASPAGDTPPALLVLNAKVDTIGPNGGRTIELENFFTGVKSNALEDDEIVKQLRIPKPDVEGKSAYLKWKRNEGEDLAVVGVAAKIDEDNELSLALSSVAPTPAQIPGTEDILKSGSKEEQIEEAVEKVEENISPITDARGEAEYRDHMAKVLTKRILNQLVEEK</sequence>
<dbReference type="AlphaFoldDB" id="M1P1C6"/>
<proteinExistence type="predicted"/>
<dbReference type="Pfam" id="PF00941">
    <property type="entry name" value="FAD_binding_5"/>
    <property type="match status" value="1"/>
</dbReference>
<accession>M1P1C6</accession>
<dbReference type="InterPro" id="IPR016167">
    <property type="entry name" value="FAD-bd_PCMH_sub1"/>
</dbReference>
<dbReference type="EMBL" id="JX684084">
    <property type="protein sequence ID" value="AGF93181.1"/>
    <property type="molecule type" value="Genomic_DNA"/>
</dbReference>
<dbReference type="InterPro" id="IPR051312">
    <property type="entry name" value="Diverse_Substr_Oxidored"/>
</dbReference>
<feature type="domain" description="FAD-binding PCMH-type" evidence="4">
    <location>
        <begin position="1"/>
        <end position="176"/>
    </location>
</feature>
<dbReference type="InterPro" id="IPR016166">
    <property type="entry name" value="FAD-bd_PCMH"/>
</dbReference>